<keyword evidence="3" id="KW-0433">Leucine-rich repeat</keyword>
<dbReference type="InterPro" id="IPR051502">
    <property type="entry name" value="RLP_Defense_Trigger"/>
</dbReference>
<feature type="transmembrane region" description="Helical" evidence="11">
    <location>
        <begin position="1026"/>
        <end position="1043"/>
    </location>
</feature>
<feature type="transmembrane region" description="Helical" evidence="11">
    <location>
        <begin position="997"/>
        <end position="1019"/>
    </location>
</feature>
<reference evidence="14" key="2">
    <citation type="submission" date="2023-06" db="EMBL/GenBank/DDBJ databases">
        <authorList>
            <person name="Swenson N.G."/>
            <person name="Wegrzyn J.L."/>
            <person name="Mcevoy S.L."/>
        </authorList>
    </citation>
    <scope>NUCLEOTIDE SEQUENCE</scope>
    <source>
        <strain evidence="14">NS2018</strain>
        <tissue evidence="14">Leaf</tissue>
    </source>
</reference>
<evidence type="ECO:0000256" key="4">
    <source>
        <dbReference type="ARBA" id="ARBA00022692"/>
    </source>
</evidence>
<feature type="signal peptide" evidence="12">
    <location>
        <begin position="1"/>
        <end position="24"/>
    </location>
</feature>
<keyword evidence="8 11" id="KW-0472">Membrane</keyword>
<dbReference type="SUPFAM" id="SSF52047">
    <property type="entry name" value="RNI-like"/>
    <property type="match status" value="1"/>
</dbReference>
<evidence type="ECO:0000256" key="5">
    <source>
        <dbReference type="ARBA" id="ARBA00022729"/>
    </source>
</evidence>
<dbReference type="PRINTS" id="PR00019">
    <property type="entry name" value="LEURICHRPT"/>
</dbReference>
<sequence length="1052" mass="117608">MGLKQQPWMWVFVVVLITIVSLESRWSEGCLEQERFALLQLKPFFNTFHKLDSWVEGDHNSNCCQWDLRVECNDTTGRVISLDLFRTREQNSKMGEWYLNASLFSPFQQLQWLDLGYNGIAGCVENEGFDKLSTLSNLEALYLDYNSFNNNILSSLNTLSSLKFLSLSDNKLNGIVDIQGLRLSNLEYLVLSGNIFNNSILSSLSALSSLKTLYLDEVGLKGCVDLSEIFDSLSNLEELGLGNNQINKLVTTKGNGVSSSNLRNLGLWNVSIHDGKTLLQSLGSFPSLKTLDLGYNNFSGIMSSQGRTNLNISVLQSIGRLTSLDTLSLSNSNLEGTLPDQGGLCELVHLRELYLYGNNLKGALPSCFGNLTSLQVLYLSYNQFSGNISLSPLMALISIQELHLSYNHFQIPISLEPFFNHSKLKSFTCKNNDLYAETELHSLAPKFQLNSIKMSGCKGTFPKFLYHQHDLQAVDLSHSNFTGLFPYWLLENNTQLLHLVLLNNSLTGPLPLPIHSHVNLMMLDISMNNFNGHIPAEVGAYFPGLTILNMSKNALEGNIPSSIGDMKSLISLDLSHNHLSGEIPEHLAEGCFFLQFLVLSNNSLQGQIFSSNFKLTNLLNLQLDGNNFSGKIPDSLSNTSLYGLYLSDNQLSGKIPSWLGNMSRLVELVMPNNHLEGPIPPEFCQLENIQVLNLAGNSISDVPSCFGPSSLIQVHLSRNMLQGELQDSFRNSSSLVTLDLGYNHINGSIPNWIGRLFNLTYLILNNNNLQGRVPIQLCQLDRLRLINLSHNNLFGNIPYCLMTAFHDRDFDVPAPRYYESAINRTASFFMGVDEIVEFRTKTISYFYHGKILTQMSGIDLSCNKLTGGIPPQIGNLTMIHTLNLSHNNLTGSIPSTFSNLKQIESLDLSYNNLSGIIPHQLVELSFLAVFSVAYNNLSGRTLGLVAQFATFTASSYKGNPLLCGLPLPSCVEIESPTLLPTNSSDIGDENDFMDMNIFYISFTVTYAIVLLAIVTVLFINPYWRRTWFYVVETWMTSFYYFIVDHLPKCHYI</sequence>
<feature type="domain" description="Leucine-rich repeat-containing N-terminal plant-type" evidence="13">
    <location>
        <begin position="32"/>
        <end position="72"/>
    </location>
</feature>
<evidence type="ECO:0000256" key="6">
    <source>
        <dbReference type="ARBA" id="ARBA00022737"/>
    </source>
</evidence>
<dbReference type="Pfam" id="PF13855">
    <property type="entry name" value="LRR_8"/>
    <property type="match status" value="3"/>
</dbReference>
<evidence type="ECO:0000256" key="12">
    <source>
        <dbReference type="SAM" id="SignalP"/>
    </source>
</evidence>
<dbReference type="EMBL" id="JAUESC010000388">
    <property type="protein sequence ID" value="KAK0570528.1"/>
    <property type="molecule type" value="Genomic_DNA"/>
</dbReference>
<evidence type="ECO:0000256" key="10">
    <source>
        <dbReference type="ARBA" id="ARBA00023180"/>
    </source>
</evidence>
<keyword evidence="9" id="KW-0675">Receptor</keyword>
<dbReference type="Proteomes" id="UP001168877">
    <property type="component" value="Unassembled WGS sequence"/>
</dbReference>
<dbReference type="AlphaFoldDB" id="A0AA39RBQ6"/>
<feature type="chain" id="PRO_5041303370" description="Leucine-rich repeat-containing N-terminal plant-type domain-containing protein" evidence="12">
    <location>
        <begin position="25"/>
        <end position="1052"/>
    </location>
</feature>
<comment type="caution">
    <text evidence="14">The sequence shown here is derived from an EMBL/GenBank/DDBJ whole genome shotgun (WGS) entry which is preliminary data.</text>
</comment>
<dbReference type="GO" id="GO:0005886">
    <property type="term" value="C:plasma membrane"/>
    <property type="evidence" value="ECO:0007669"/>
    <property type="project" value="UniProtKB-SubCell"/>
</dbReference>
<dbReference type="Pfam" id="PF08263">
    <property type="entry name" value="LRRNT_2"/>
    <property type="match status" value="1"/>
</dbReference>
<accession>A0AA39RBQ6</accession>
<dbReference type="Gene3D" id="3.80.10.10">
    <property type="entry name" value="Ribonuclease Inhibitor"/>
    <property type="match status" value="4"/>
</dbReference>
<evidence type="ECO:0000256" key="8">
    <source>
        <dbReference type="ARBA" id="ARBA00023136"/>
    </source>
</evidence>
<dbReference type="InterPro" id="IPR032675">
    <property type="entry name" value="LRR_dom_sf"/>
</dbReference>
<proteinExistence type="inferred from homology"/>
<keyword evidence="4 11" id="KW-0812">Transmembrane</keyword>
<dbReference type="InterPro" id="IPR001611">
    <property type="entry name" value="Leu-rich_rpt"/>
</dbReference>
<evidence type="ECO:0000259" key="13">
    <source>
        <dbReference type="Pfam" id="PF08263"/>
    </source>
</evidence>
<keyword evidence="5 12" id="KW-0732">Signal</keyword>
<dbReference type="FunFam" id="3.80.10.10:FF:000111">
    <property type="entry name" value="LRR receptor-like serine/threonine-protein kinase ERECTA"/>
    <property type="match status" value="1"/>
</dbReference>
<gene>
    <name evidence="14" type="ORF">LWI29_002757</name>
</gene>
<evidence type="ECO:0000256" key="1">
    <source>
        <dbReference type="ARBA" id="ARBA00004251"/>
    </source>
</evidence>
<evidence type="ECO:0000313" key="15">
    <source>
        <dbReference type="Proteomes" id="UP001168877"/>
    </source>
</evidence>
<comment type="subcellular location">
    <subcellularLocation>
        <location evidence="1">Cell membrane</location>
        <topology evidence="1">Single-pass type I membrane protein</topology>
    </subcellularLocation>
</comment>
<keyword evidence="10" id="KW-0325">Glycoprotein</keyword>
<evidence type="ECO:0000256" key="7">
    <source>
        <dbReference type="ARBA" id="ARBA00022989"/>
    </source>
</evidence>
<dbReference type="PANTHER" id="PTHR48062:SF21">
    <property type="entry name" value="RECEPTOR-LIKE PROTEIN 12"/>
    <property type="match status" value="1"/>
</dbReference>
<organism evidence="14 15">
    <name type="scientific">Acer saccharum</name>
    <name type="common">Sugar maple</name>
    <dbReference type="NCBI Taxonomy" id="4024"/>
    <lineage>
        <taxon>Eukaryota</taxon>
        <taxon>Viridiplantae</taxon>
        <taxon>Streptophyta</taxon>
        <taxon>Embryophyta</taxon>
        <taxon>Tracheophyta</taxon>
        <taxon>Spermatophyta</taxon>
        <taxon>Magnoliopsida</taxon>
        <taxon>eudicotyledons</taxon>
        <taxon>Gunneridae</taxon>
        <taxon>Pentapetalae</taxon>
        <taxon>rosids</taxon>
        <taxon>malvids</taxon>
        <taxon>Sapindales</taxon>
        <taxon>Sapindaceae</taxon>
        <taxon>Hippocastanoideae</taxon>
        <taxon>Acereae</taxon>
        <taxon>Acer</taxon>
    </lineage>
</organism>
<evidence type="ECO:0000256" key="3">
    <source>
        <dbReference type="ARBA" id="ARBA00022614"/>
    </source>
</evidence>
<dbReference type="SMART" id="SM00369">
    <property type="entry name" value="LRR_TYP"/>
    <property type="match status" value="12"/>
</dbReference>
<evidence type="ECO:0000256" key="2">
    <source>
        <dbReference type="ARBA" id="ARBA00009592"/>
    </source>
</evidence>
<keyword evidence="6" id="KW-0677">Repeat</keyword>
<evidence type="ECO:0000256" key="9">
    <source>
        <dbReference type="ARBA" id="ARBA00023170"/>
    </source>
</evidence>
<dbReference type="InterPro" id="IPR013210">
    <property type="entry name" value="LRR_N_plant-typ"/>
</dbReference>
<evidence type="ECO:0000256" key="11">
    <source>
        <dbReference type="SAM" id="Phobius"/>
    </source>
</evidence>
<comment type="similarity">
    <text evidence="2">Belongs to the RLP family.</text>
</comment>
<dbReference type="SMART" id="SM00365">
    <property type="entry name" value="LRR_SD22"/>
    <property type="match status" value="6"/>
</dbReference>
<reference evidence="14" key="1">
    <citation type="journal article" date="2022" name="Plant J.">
        <title>Strategies of tolerance reflected in two North American maple genomes.</title>
        <authorList>
            <person name="McEvoy S.L."/>
            <person name="Sezen U.U."/>
            <person name="Trouern-Trend A."/>
            <person name="McMahon S.M."/>
            <person name="Schaberg P.G."/>
            <person name="Yang J."/>
            <person name="Wegrzyn J.L."/>
            <person name="Swenson N.G."/>
        </authorList>
    </citation>
    <scope>NUCLEOTIDE SEQUENCE</scope>
    <source>
        <strain evidence="14">NS2018</strain>
    </source>
</reference>
<dbReference type="InterPro" id="IPR003591">
    <property type="entry name" value="Leu-rich_rpt_typical-subtyp"/>
</dbReference>
<dbReference type="PROSITE" id="PS51450">
    <property type="entry name" value="LRR"/>
    <property type="match status" value="1"/>
</dbReference>
<dbReference type="FunFam" id="3.80.10.10:FF:000041">
    <property type="entry name" value="LRR receptor-like serine/threonine-protein kinase ERECTA"/>
    <property type="match status" value="4"/>
</dbReference>
<name>A0AA39RBQ6_ACESA</name>
<evidence type="ECO:0000313" key="14">
    <source>
        <dbReference type="EMBL" id="KAK0570528.1"/>
    </source>
</evidence>
<dbReference type="SUPFAM" id="SSF52058">
    <property type="entry name" value="L domain-like"/>
    <property type="match status" value="3"/>
</dbReference>
<protein>
    <recommendedName>
        <fullName evidence="13">Leucine-rich repeat-containing N-terminal plant-type domain-containing protein</fullName>
    </recommendedName>
</protein>
<dbReference type="Pfam" id="PF00560">
    <property type="entry name" value="LRR_1"/>
    <property type="match status" value="6"/>
</dbReference>
<dbReference type="PANTHER" id="PTHR48062">
    <property type="entry name" value="RECEPTOR-LIKE PROTEIN 14"/>
    <property type="match status" value="1"/>
</dbReference>
<keyword evidence="15" id="KW-1185">Reference proteome</keyword>
<keyword evidence="7 11" id="KW-1133">Transmembrane helix</keyword>